<evidence type="ECO:0000256" key="1">
    <source>
        <dbReference type="RuleBase" id="RU361133"/>
    </source>
</evidence>
<dbReference type="InterPro" id="IPR001192">
    <property type="entry name" value="PI-PLC_fam"/>
</dbReference>
<feature type="compositionally biased region" description="Low complexity" evidence="2">
    <location>
        <begin position="225"/>
        <end position="246"/>
    </location>
</feature>
<accession>A0AAD5VV33</accession>
<dbReference type="PROSITE" id="PS50007">
    <property type="entry name" value="PIPLC_X_DOMAIN"/>
    <property type="match status" value="1"/>
</dbReference>
<dbReference type="SUPFAM" id="SSF51695">
    <property type="entry name" value="PLC-like phosphodiesterases"/>
    <property type="match status" value="1"/>
</dbReference>
<proteinExistence type="predicted"/>
<keyword evidence="1" id="KW-0442">Lipid degradation</keyword>
<dbReference type="InterPro" id="IPR017946">
    <property type="entry name" value="PLC-like_Pdiesterase_TIM-brl"/>
</dbReference>
<dbReference type="InterPro" id="IPR000909">
    <property type="entry name" value="PLipase_C_PInositol-sp_X_dom"/>
</dbReference>
<dbReference type="Pfam" id="PF00388">
    <property type="entry name" value="PI-PLC-X"/>
    <property type="match status" value="1"/>
</dbReference>
<reference evidence="4" key="1">
    <citation type="submission" date="2022-07" db="EMBL/GenBank/DDBJ databases">
        <title>Genome Sequence of Leucocoprinus birnbaumii.</title>
        <authorList>
            <person name="Buettner E."/>
        </authorList>
    </citation>
    <scope>NUCLEOTIDE SEQUENCE</scope>
    <source>
        <strain evidence="4">VT141</strain>
    </source>
</reference>
<dbReference type="GO" id="GO:0016042">
    <property type="term" value="P:lipid catabolic process"/>
    <property type="evidence" value="ECO:0007669"/>
    <property type="project" value="UniProtKB-KW"/>
</dbReference>
<dbReference type="Pfam" id="PF00387">
    <property type="entry name" value="PI-PLC-Y"/>
    <property type="match status" value="1"/>
</dbReference>
<keyword evidence="1" id="KW-0378">Hydrolase</keyword>
<organism evidence="4 5">
    <name type="scientific">Leucocoprinus birnbaumii</name>
    <dbReference type="NCBI Taxonomy" id="56174"/>
    <lineage>
        <taxon>Eukaryota</taxon>
        <taxon>Fungi</taxon>
        <taxon>Dikarya</taxon>
        <taxon>Basidiomycota</taxon>
        <taxon>Agaricomycotina</taxon>
        <taxon>Agaricomycetes</taxon>
        <taxon>Agaricomycetidae</taxon>
        <taxon>Agaricales</taxon>
        <taxon>Agaricineae</taxon>
        <taxon>Agaricaceae</taxon>
        <taxon>Leucocoprinus</taxon>
    </lineage>
</organism>
<dbReference type="GO" id="GO:0051209">
    <property type="term" value="P:release of sequestered calcium ion into cytosol"/>
    <property type="evidence" value="ECO:0007669"/>
    <property type="project" value="TreeGrafter"/>
</dbReference>
<dbReference type="PRINTS" id="PR00390">
    <property type="entry name" value="PHPHLIPASEC"/>
</dbReference>
<dbReference type="AlphaFoldDB" id="A0AAD5VV33"/>
<evidence type="ECO:0000259" key="3">
    <source>
        <dbReference type="PROSITE" id="PS50008"/>
    </source>
</evidence>
<protein>
    <recommendedName>
        <fullName evidence="1">Phosphoinositide phospholipase C</fullName>
        <ecNumber evidence="1">3.1.4.11</ecNumber>
    </recommendedName>
</protein>
<evidence type="ECO:0000256" key="2">
    <source>
        <dbReference type="SAM" id="MobiDB-lite"/>
    </source>
</evidence>
<dbReference type="SMART" id="SM00149">
    <property type="entry name" value="PLCYc"/>
    <property type="match status" value="1"/>
</dbReference>
<dbReference type="EC" id="3.1.4.11" evidence="1"/>
<keyword evidence="1" id="KW-0443">Lipid metabolism</keyword>
<evidence type="ECO:0000313" key="4">
    <source>
        <dbReference type="EMBL" id="KAJ3570739.1"/>
    </source>
</evidence>
<dbReference type="PROSITE" id="PS50008">
    <property type="entry name" value="PIPLC_Y_DOMAIN"/>
    <property type="match status" value="1"/>
</dbReference>
<dbReference type="InterPro" id="IPR001711">
    <property type="entry name" value="PLipase_C_Pinositol-sp_Y"/>
</dbReference>
<dbReference type="Proteomes" id="UP001213000">
    <property type="component" value="Unassembled WGS sequence"/>
</dbReference>
<comment type="caution">
    <text evidence="4">The sequence shown here is derived from an EMBL/GenBank/DDBJ whole genome shotgun (WGS) entry which is preliminary data.</text>
</comment>
<dbReference type="GO" id="GO:0004435">
    <property type="term" value="F:phosphatidylinositol-4,5-bisphosphate phospholipase C activity"/>
    <property type="evidence" value="ECO:0007669"/>
    <property type="project" value="UniProtKB-EC"/>
</dbReference>
<feature type="domain" description="PI-PLC Y-box" evidence="3">
    <location>
        <begin position="291"/>
        <end position="381"/>
    </location>
</feature>
<dbReference type="Gene3D" id="3.20.20.190">
    <property type="entry name" value="Phosphatidylinositol (PI) phosphodiesterase"/>
    <property type="match status" value="1"/>
</dbReference>
<evidence type="ECO:0000313" key="5">
    <source>
        <dbReference type="Proteomes" id="UP001213000"/>
    </source>
</evidence>
<dbReference type="GO" id="GO:0048015">
    <property type="term" value="P:phosphatidylinositol-mediated signaling"/>
    <property type="evidence" value="ECO:0007669"/>
    <property type="project" value="TreeGrafter"/>
</dbReference>
<gene>
    <name evidence="4" type="ORF">NP233_g4205</name>
</gene>
<sequence>MDPQIGPLSHERELLESLSIHTVHNLHPPPSSVRLSQHITDFVKNVLKDDSDDLLIKPTIRPPPVMSDLPFTDYFVSTSHNTYLLSKQILGKSSPASYTHVLSHGARCVEIDVWPSSKGPIVTHGHTFSQSVPFAEVCAAIGAAVVDDCWPVLVSLECHVYGEEKQEELVRIMKQAWGSKFIDRKLDGDEDKITPEIVMGRILVMVEYYPPPIPSLNEGHEESEVPPNSSSSSSSSSSESEGNESSLWPRKKIPSHLRISQVLADVGYYLQSMKPTKNWFTKLFSDPPNIMLNISESSFLSLLTQPKPILNLLITHSQSYIRRIYPKGLRLTSSNLRPYLFWGTGSHVVALNWQTYDHGMQVNEAMFVGTPGWVPKPAWMRDPTLGADPHRGEKKLMIRGEVIGVCSTPPPSDRERKPDSKPYNAYVKAELFLPTASAVPPSSLNLLKIQTKNELEYRSESQSVSPSTGDLNFAYPDDEDDVGSSSQEWDKEWNNLRWGKKRDERGLTSALFEWEIFEKWEELTFLRSVFSSSSSLPMTYYILYSNLTDRLSVCEKEFGKDDTLAIFCARVADIRRSLIDEGTHPSGSSGSSGWRMVRLFDSHGKASGAIALVRFRFALTD</sequence>
<feature type="region of interest" description="Disordered" evidence="2">
    <location>
        <begin position="215"/>
        <end position="248"/>
    </location>
</feature>
<name>A0AAD5VV33_9AGAR</name>
<dbReference type="PANTHER" id="PTHR10336">
    <property type="entry name" value="PHOSPHOINOSITIDE-SPECIFIC PHOSPHOLIPASE C FAMILY PROTEIN"/>
    <property type="match status" value="1"/>
</dbReference>
<dbReference type="EMBL" id="JANIEX010000221">
    <property type="protein sequence ID" value="KAJ3570739.1"/>
    <property type="molecule type" value="Genomic_DNA"/>
</dbReference>
<comment type="catalytic activity">
    <reaction evidence="1">
        <text>a 1,2-diacyl-sn-glycero-3-phospho-(1D-myo-inositol-4,5-bisphosphate) + H2O = 1D-myo-inositol 1,4,5-trisphosphate + a 1,2-diacyl-sn-glycerol + H(+)</text>
        <dbReference type="Rhea" id="RHEA:33179"/>
        <dbReference type="ChEBI" id="CHEBI:15377"/>
        <dbReference type="ChEBI" id="CHEBI:15378"/>
        <dbReference type="ChEBI" id="CHEBI:17815"/>
        <dbReference type="ChEBI" id="CHEBI:58456"/>
        <dbReference type="ChEBI" id="CHEBI:203600"/>
        <dbReference type="EC" id="3.1.4.11"/>
    </reaction>
</comment>
<keyword evidence="5" id="KW-1185">Reference proteome</keyword>
<dbReference type="SMART" id="SM00148">
    <property type="entry name" value="PLCXc"/>
    <property type="match status" value="1"/>
</dbReference>
<dbReference type="PANTHER" id="PTHR10336:SF169">
    <property type="entry name" value="PHOSPHOINOSITIDE PHOSPHOLIPASE C"/>
    <property type="match status" value="1"/>
</dbReference>